<feature type="non-terminal residue" evidence="2">
    <location>
        <position position="1"/>
    </location>
</feature>
<dbReference type="InterPro" id="IPR006675">
    <property type="entry name" value="HDIG_dom"/>
</dbReference>
<comment type="caution">
    <text evidence="2">The sequence shown here is derived from an EMBL/GenBank/DDBJ whole genome shotgun (WGS) entry which is preliminary data.</text>
</comment>
<dbReference type="EMBL" id="BARS01002154">
    <property type="protein sequence ID" value="GAF81991.1"/>
    <property type="molecule type" value="Genomic_DNA"/>
</dbReference>
<feature type="domain" description="HD-GYP" evidence="1">
    <location>
        <begin position="1"/>
        <end position="170"/>
    </location>
</feature>
<dbReference type="SUPFAM" id="SSF109604">
    <property type="entry name" value="HD-domain/PDEase-like"/>
    <property type="match status" value="1"/>
</dbReference>
<dbReference type="SMART" id="SM00471">
    <property type="entry name" value="HDc"/>
    <property type="match status" value="1"/>
</dbReference>
<gene>
    <name evidence="2" type="ORF">S01H1_04036</name>
</gene>
<reference evidence="2" key="1">
    <citation type="journal article" date="2014" name="Front. Microbiol.">
        <title>High frequency of phylogenetically diverse reductive dehalogenase-homologous genes in deep subseafloor sedimentary metagenomes.</title>
        <authorList>
            <person name="Kawai M."/>
            <person name="Futagami T."/>
            <person name="Toyoda A."/>
            <person name="Takaki Y."/>
            <person name="Nishi S."/>
            <person name="Hori S."/>
            <person name="Arai W."/>
            <person name="Tsubouchi T."/>
            <person name="Morono Y."/>
            <person name="Uchiyama I."/>
            <person name="Ito T."/>
            <person name="Fujiyama A."/>
            <person name="Inagaki F."/>
            <person name="Takami H."/>
        </authorList>
    </citation>
    <scope>NUCLEOTIDE SEQUENCE</scope>
    <source>
        <strain evidence="2">Expedition CK06-06</strain>
    </source>
</reference>
<evidence type="ECO:0000259" key="1">
    <source>
        <dbReference type="PROSITE" id="PS51832"/>
    </source>
</evidence>
<organism evidence="2">
    <name type="scientific">marine sediment metagenome</name>
    <dbReference type="NCBI Taxonomy" id="412755"/>
    <lineage>
        <taxon>unclassified sequences</taxon>
        <taxon>metagenomes</taxon>
        <taxon>ecological metagenomes</taxon>
    </lineage>
</organism>
<proteinExistence type="predicted"/>
<dbReference type="PROSITE" id="PS51832">
    <property type="entry name" value="HD_GYP"/>
    <property type="match status" value="1"/>
</dbReference>
<evidence type="ECO:0000313" key="2">
    <source>
        <dbReference type="EMBL" id="GAF81991.1"/>
    </source>
</evidence>
<dbReference type="InterPro" id="IPR037522">
    <property type="entry name" value="HD_GYP_dom"/>
</dbReference>
<dbReference type="InterPro" id="IPR003607">
    <property type="entry name" value="HD/PDEase_dom"/>
</dbReference>
<dbReference type="PANTHER" id="PTHR43155:SF2">
    <property type="entry name" value="CYCLIC DI-GMP PHOSPHODIESTERASE PA4108"/>
    <property type="match status" value="1"/>
</dbReference>
<accession>X0T3U0</accession>
<name>X0T3U0_9ZZZZ</name>
<sequence length="170" mass="18776">AGHQRRVTTLATSIATEMGRSEELIQGISMGGIVHDIGKIYVPAEILSKPTRLSEVEFDMIKAHCQAGYDILKPVEFPWPIAQIVFQHHERMDGSGYPSGLSGEDILLEARILAVADVVEAMASHRPYRPALGIDKALEEIVQNKGKLYDPKVTDACKKLFAEGRFKFEG</sequence>
<dbReference type="Gene3D" id="1.10.3210.10">
    <property type="entry name" value="Hypothetical protein af1432"/>
    <property type="match status" value="1"/>
</dbReference>
<dbReference type="NCBIfam" id="TIGR00277">
    <property type="entry name" value="HDIG"/>
    <property type="match status" value="1"/>
</dbReference>
<protein>
    <recommendedName>
        <fullName evidence="1">HD-GYP domain-containing protein</fullName>
    </recommendedName>
</protein>
<dbReference type="CDD" id="cd00077">
    <property type="entry name" value="HDc"/>
    <property type="match status" value="1"/>
</dbReference>
<dbReference type="Pfam" id="PF13487">
    <property type="entry name" value="HD_5"/>
    <property type="match status" value="1"/>
</dbReference>
<dbReference type="AlphaFoldDB" id="X0T3U0"/>
<dbReference type="PANTHER" id="PTHR43155">
    <property type="entry name" value="CYCLIC DI-GMP PHOSPHODIESTERASE PA4108-RELATED"/>
    <property type="match status" value="1"/>
</dbReference>